<dbReference type="AlphaFoldDB" id="W9RGV9"/>
<gene>
    <name evidence="2" type="ORF">L484_023648</name>
</gene>
<feature type="signal peptide" evidence="1">
    <location>
        <begin position="1"/>
        <end position="33"/>
    </location>
</feature>
<accession>W9RGV9</accession>
<keyword evidence="3" id="KW-1185">Reference proteome</keyword>
<organism evidence="2 3">
    <name type="scientific">Morus notabilis</name>
    <dbReference type="NCBI Taxonomy" id="981085"/>
    <lineage>
        <taxon>Eukaryota</taxon>
        <taxon>Viridiplantae</taxon>
        <taxon>Streptophyta</taxon>
        <taxon>Embryophyta</taxon>
        <taxon>Tracheophyta</taxon>
        <taxon>Spermatophyta</taxon>
        <taxon>Magnoliopsida</taxon>
        <taxon>eudicotyledons</taxon>
        <taxon>Gunneridae</taxon>
        <taxon>Pentapetalae</taxon>
        <taxon>rosids</taxon>
        <taxon>fabids</taxon>
        <taxon>Rosales</taxon>
        <taxon>Moraceae</taxon>
        <taxon>Moreae</taxon>
        <taxon>Morus</taxon>
    </lineage>
</organism>
<evidence type="ECO:0000313" key="2">
    <source>
        <dbReference type="EMBL" id="EXB89995.1"/>
    </source>
</evidence>
<protein>
    <submittedName>
        <fullName evidence="2">Uncharacterized protein</fullName>
    </submittedName>
</protein>
<sequence>MAGVARTPRPSSGSVCLLLFLLLISSFSSGTEARASNSMKLASSWKGTEAGSLDRFTLVAVKKSGPSPGGPGHRSRVNGRLLVRIKDSVRKGHN</sequence>
<dbReference type="Proteomes" id="UP000030645">
    <property type="component" value="Unassembled WGS sequence"/>
</dbReference>
<reference evidence="3" key="1">
    <citation type="submission" date="2013-01" db="EMBL/GenBank/DDBJ databases">
        <title>Draft Genome Sequence of a Mulberry Tree, Morus notabilis C.K. Schneid.</title>
        <authorList>
            <person name="He N."/>
            <person name="Zhao S."/>
        </authorList>
    </citation>
    <scope>NUCLEOTIDE SEQUENCE</scope>
</reference>
<proteinExistence type="predicted"/>
<evidence type="ECO:0000313" key="3">
    <source>
        <dbReference type="Proteomes" id="UP000030645"/>
    </source>
</evidence>
<evidence type="ECO:0000256" key="1">
    <source>
        <dbReference type="SAM" id="SignalP"/>
    </source>
</evidence>
<dbReference type="EMBL" id="KE345018">
    <property type="protein sequence ID" value="EXB89995.1"/>
    <property type="molecule type" value="Genomic_DNA"/>
</dbReference>
<name>W9RGV9_9ROSA</name>
<keyword evidence="1" id="KW-0732">Signal</keyword>
<feature type="chain" id="PRO_5004928606" evidence="1">
    <location>
        <begin position="34"/>
        <end position="94"/>
    </location>
</feature>